<organism evidence="2">
    <name type="scientific">Plantago major</name>
    <name type="common">Common plantain</name>
    <dbReference type="NCBI Taxonomy" id="29818"/>
    <lineage>
        <taxon>Eukaryota</taxon>
        <taxon>Viridiplantae</taxon>
        <taxon>Streptophyta</taxon>
        <taxon>Embryophyta</taxon>
        <taxon>Tracheophyta</taxon>
        <taxon>Spermatophyta</taxon>
        <taxon>Magnoliopsida</taxon>
        <taxon>eudicotyledons</taxon>
        <taxon>Gunneridae</taxon>
        <taxon>Pentapetalae</taxon>
        <taxon>asterids</taxon>
        <taxon>lamiids</taxon>
        <taxon>Lamiales</taxon>
        <taxon>Plantaginaceae</taxon>
        <taxon>Plantagineae</taxon>
        <taxon>Plantago</taxon>
    </lineage>
</organism>
<accession>Q1EMR3</accession>
<dbReference type="GO" id="GO:0004523">
    <property type="term" value="F:RNA-DNA hybrid ribonuclease activity"/>
    <property type="evidence" value="ECO:0007669"/>
    <property type="project" value="InterPro"/>
</dbReference>
<gene>
    <name evidence="2" type="primary">rt1</name>
</gene>
<dbReference type="InterPro" id="IPR002156">
    <property type="entry name" value="RNaseH_domain"/>
</dbReference>
<keyword evidence="2" id="KW-0695">RNA-directed DNA polymerase</keyword>
<dbReference type="InterPro" id="IPR044730">
    <property type="entry name" value="RNase_H-like_dom_plant"/>
</dbReference>
<evidence type="ECO:0000259" key="1">
    <source>
        <dbReference type="Pfam" id="PF13456"/>
    </source>
</evidence>
<proteinExistence type="evidence at transcript level"/>
<dbReference type="AlphaFoldDB" id="Q1EMR3"/>
<feature type="domain" description="RNase H type-1" evidence="1">
    <location>
        <begin position="68"/>
        <end position="185"/>
    </location>
</feature>
<dbReference type="Pfam" id="PF13456">
    <property type="entry name" value="RVT_3"/>
    <property type="match status" value="1"/>
</dbReference>
<dbReference type="CDD" id="cd06222">
    <property type="entry name" value="RNase_H_like"/>
    <property type="match status" value="1"/>
</dbReference>
<dbReference type="InterPro" id="IPR012337">
    <property type="entry name" value="RNaseH-like_sf"/>
</dbReference>
<dbReference type="GO" id="GO:0003676">
    <property type="term" value="F:nucleic acid binding"/>
    <property type="evidence" value="ECO:0007669"/>
    <property type="project" value="InterPro"/>
</dbReference>
<dbReference type="SUPFAM" id="SSF53098">
    <property type="entry name" value="Ribonuclease H-like"/>
    <property type="match status" value="1"/>
</dbReference>
<reference evidence="2" key="1">
    <citation type="journal article" date="2006" name="Plant Physiol.">
        <title>Common plantain. A collection of expressed sequence tags from vascular tissue and a simple and efficient transformation method.</title>
        <authorList>
            <person name="Pommerrenig B."/>
            <person name="Barth I."/>
            <person name="Niedermeier M."/>
            <person name="Kopp S."/>
            <person name="Schmid J."/>
            <person name="Dwyer R.A."/>
            <person name="McNair R.J."/>
            <person name="Klebl F."/>
            <person name="Sauer N."/>
        </authorList>
    </citation>
    <scope>NUCLEOTIDE SEQUENCE</scope>
    <source>
        <tissue evidence="2">Vascular tissue</tissue>
    </source>
</reference>
<dbReference type="InterPro" id="IPR036397">
    <property type="entry name" value="RNaseH_sf"/>
</dbReference>
<dbReference type="PANTHER" id="PTHR47723">
    <property type="entry name" value="OS05G0353850 PROTEIN"/>
    <property type="match status" value="1"/>
</dbReference>
<dbReference type="Gene3D" id="3.30.420.10">
    <property type="entry name" value="Ribonuclease H-like superfamily/Ribonuclease H"/>
    <property type="match status" value="1"/>
</dbReference>
<evidence type="ECO:0000313" key="2">
    <source>
        <dbReference type="EMBL" id="CAJ38373.1"/>
    </source>
</evidence>
<name>Q1EMR3_PLAMJ</name>
<dbReference type="GO" id="GO:0003964">
    <property type="term" value="F:RNA-directed DNA polymerase activity"/>
    <property type="evidence" value="ECO:0007669"/>
    <property type="project" value="UniProtKB-KW"/>
</dbReference>
<dbReference type="PANTHER" id="PTHR47723:SF20">
    <property type="entry name" value="RNASE H TYPE-1 DOMAIN-CONTAINING PROTEIN"/>
    <property type="match status" value="1"/>
</dbReference>
<keyword evidence="2" id="KW-0548">Nucleotidyltransferase</keyword>
<dbReference type="EMBL" id="AM111317">
    <property type="protein sequence ID" value="CAJ38373.1"/>
    <property type="molecule type" value="mRNA"/>
</dbReference>
<feature type="non-terminal residue" evidence="2">
    <location>
        <position position="1"/>
    </location>
</feature>
<sequence>KIGSRYKKEQMEELAGIAGLAAAAWGFSKWLRRPDPQPECQEDAKWERPQPGWYKLNIDGSVETQPGMSKGPSTAGGLIRDHSGKWVFGFTAKLPDCDSASSELHAIRHGLKLARDKGYEHNLEVETDFKGAVRLINNPERFADNHKYGNILRECRELLEQLGVGINDLRAVKRYQNECADRLTKVPLPPGKMVHVWDEVMDFPRSHRKNFNDVYMDDMNKSSQPGN</sequence>
<keyword evidence="2" id="KW-0808">Transferase</keyword>
<dbReference type="InterPro" id="IPR053151">
    <property type="entry name" value="RNase_H-like"/>
</dbReference>
<protein>
    <submittedName>
        <fullName evidence="2">Putative reverse transcriptase</fullName>
    </submittedName>
</protein>